<feature type="domain" description="Clp ATPase C-terminal" evidence="7">
    <location>
        <begin position="503"/>
        <end position="594"/>
    </location>
</feature>
<evidence type="ECO:0000259" key="6">
    <source>
        <dbReference type="SMART" id="SM00382"/>
    </source>
</evidence>
<evidence type="ECO:0000313" key="8">
    <source>
        <dbReference type="EMBL" id="WPC21084.1"/>
    </source>
</evidence>
<keyword evidence="9" id="KW-1185">Reference proteome</keyword>
<dbReference type="Pfam" id="PF07724">
    <property type="entry name" value="AAA_2"/>
    <property type="match status" value="1"/>
</dbReference>
<dbReference type="InterPro" id="IPR019489">
    <property type="entry name" value="Clp_ATPase_C"/>
</dbReference>
<dbReference type="GO" id="GO:0005524">
    <property type="term" value="F:ATP binding"/>
    <property type="evidence" value="ECO:0007669"/>
    <property type="project" value="UniProtKB-KW"/>
</dbReference>
<dbReference type="InterPro" id="IPR001270">
    <property type="entry name" value="ClpA/B"/>
</dbReference>
<dbReference type="InterPro" id="IPR018368">
    <property type="entry name" value="ClpA/B_CS1"/>
</dbReference>
<dbReference type="PRINTS" id="PR00300">
    <property type="entry name" value="CLPPROTEASEA"/>
</dbReference>
<keyword evidence="8" id="KW-0378">Hydrolase</keyword>
<evidence type="ECO:0000259" key="7">
    <source>
        <dbReference type="SMART" id="SM01086"/>
    </source>
</evidence>
<dbReference type="SMART" id="SM01086">
    <property type="entry name" value="ClpB_D2-small"/>
    <property type="match status" value="1"/>
</dbReference>
<dbReference type="Gene3D" id="3.40.50.300">
    <property type="entry name" value="P-loop containing nucleotide triphosphate hydrolases"/>
    <property type="match status" value="2"/>
</dbReference>
<proteinExistence type="predicted"/>
<dbReference type="InterPro" id="IPR003593">
    <property type="entry name" value="AAA+_ATPase"/>
</dbReference>
<dbReference type="SMART" id="SM00382">
    <property type="entry name" value="AAA"/>
    <property type="match status" value="2"/>
</dbReference>
<dbReference type="PANTHER" id="PTHR11638">
    <property type="entry name" value="ATP-DEPENDENT CLP PROTEASE"/>
    <property type="match status" value="1"/>
</dbReference>
<comment type="function">
    <text evidence="5">Part of a stress-induced multi-chaperone system, it is involved in the recovery of the cell from heat-induced damage, in cooperation with DnaK, DnaJ and GrpE. Acts before DnaK, in the processing of protein aggregates. Protein binding stimulates the ATPase activity; ATP hydrolysis unfolds the denatured protein aggregates, which probably helps expose new hydrophobic binding sites on the surface of ClpB-bound aggregates, contributing to the solubilization and refolding of denatured protein aggregates by DnaK.</text>
</comment>
<reference evidence="9" key="1">
    <citation type="submission" date="2024-06" db="EMBL/GenBank/DDBJ databases">
        <authorList>
            <person name="Chang H.C."/>
            <person name="Mun S.Y."/>
        </authorList>
    </citation>
    <scope>NUCLEOTIDE SEQUENCE [LARGE SCALE GENOMIC DNA]</scope>
    <source>
        <strain evidence="9">KT1</strain>
    </source>
</reference>
<evidence type="ECO:0000313" key="9">
    <source>
        <dbReference type="Proteomes" id="UP001302696"/>
    </source>
</evidence>
<dbReference type="PANTHER" id="PTHR11638:SF18">
    <property type="entry name" value="HEAT SHOCK PROTEIN 104"/>
    <property type="match status" value="1"/>
</dbReference>
<evidence type="ECO:0000256" key="5">
    <source>
        <dbReference type="ARBA" id="ARBA00025613"/>
    </source>
</evidence>
<evidence type="ECO:0000256" key="3">
    <source>
        <dbReference type="ARBA" id="ARBA00022840"/>
    </source>
</evidence>
<dbReference type="InterPro" id="IPR041546">
    <property type="entry name" value="ClpA/ClpB_AAA_lid"/>
</dbReference>
<organism evidence="8 9">
    <name type="scientific">Pediococcus inopinatus</name>
    <dbReference type="NCBI Taxonomy" id="114090"/>
    <lineage>
        <taxon>Bacteria</taxon>
        <taxon>Bacillati</taxon>
        <taxon>Bacillota</taxon>
        <taxon>Bacilli</taxon>
        <taxon>Lactobacillales</taxon>
        <taxon>Lactobacillaceae</taxon>
        <taxon>Pediococcus</taxon>
    </lineage>
</organism>
<dbReference type="Pfam" id="PF10431">
    <property type="entry name" value="ClpB_D2-small"/>
    <property type="match status" value="1"/>
</dbReference>
<accession>A0ABZ0Q2B3</accession>
<dbReference type="GO" id="GO:0008233">
    <property type="term" value="F:peptidase activity"/>
    <property type="evidence" value="ECO:0007669"/>
    <property type="project" value="UniProtKB-KW"/>
</dbReference>
<dbReference type="GO" id="GO:0006508">
    <property type="term" value="P:proteolysis"/>
    <property type="evidence" value="ECO:0007669"/>
    <property type="project" value="UniProtKB-KW"/>
</dbReference>
<dbReference type="Pfam" id="PF17871">
    <property type="entry name" value="AAA_lid_9"/>
    <property type="match status" value="1"/>
</dbReference>
<feature type="domain" description="AAA+ ATPase" evidence="6">
    <location>
        <begin position="330"/>
        <end position="504"/>
    </location>
</feature>
<dbReference type="RefSeq" id="WP_323707377.1">
    <property type="nucleotide sequence ID" value="NZ_CP104774.1"/>
</dbReference>
<dbReference type="SUPFAM" id="SSF52540">
    <property type="entry name" value="P-loop containing nucleoside triphosphate hydrolases"/>
    <property type="match status" value="2"/>
</dbReference>
<dbReference type="PROSITE" id="PS00870">
    <property type="entry name" value="CLPAB_1"/>
    <property type="match status" value="1"/>
</dbReference>
<evidence type="ECO:0000256" key="2">
    <source>
        <dbReference type="ARBA" id="ARBA00022741"/>
    </source>
</evidence>
<dbReference type="EMBL" id="CP104778">
    <property type="protein sequence ID" value="WPC21084.1"/>
    <property type="molecule type" value="Genomic_DNA"/>
</dbReference>
<keyword evidence="8" id="KW-0645">Protease</keyword>
<keyword evidence="4" id="KW-0143">Chaperone</keyword>
<dbReference type="CDD" id="cd00009">
    <property type="entry name" value="AAA"/>
    <property type="match status" value="1"/>
</dbReference>
<gene>
    <name evidence="8" type="ORF">N6G96_07240</name>
</gene>
<dbReference type="Pfam" id="PF00004">
    <property type="entry name" value="AAA"/>
    <property type="match status" value="1"/>
</dbReference>
<protein>
    <submittedName>
        <fullName evidence="8">ATP-dependent Clp protease ATP-binding subunit</fullName>
    </submittedName>
</protein>
<evidence type="ECO:0000256" key="1">
    <source>
        <dbReference type="ARBA" id="ARBA00022737"/>
    </source>
</evidence>
<dbReference type="InterPro" id="IPR003959">
    <property type="entry name" value="ATPase_AAA_core"/>
</dbReference>
<feature type="domain" description="AAA+ ATPase" evidence="6">
    <location>
        <begin position="53"/>
        <end position="198"/>
    </location>
</feature>
<dbReference type="InterPro" id="IPR050130">
    <property type="entry name" value="ClpA_ClpB"/>
</dbReference>
<keyword evidence="2" id="KW-0547">Nucleotide-binding</keyword>
<dbReference type="InterPro" id="IPR027417">
    <property type="entry name" value="P-loop_NTPase"/>
</dbReference>
<sequence length="618" mass="69713">MMTMETSEQIQTPLLDQYTTDLTDKVMMAPDEYQAIGRGQQIRDLIHSLTRKTKNSPLLIGEAGVGKTATVEGLAKEIWLNNVPDRLLNHHILVLEMASIHSDSSGTFSEKFNGLIQELKKTKGRNIMFIDEIHEIVNTGASSNGSALDAGNILKPALARGEISIIGCTTIDEFHKYLEQDRALQRRFQVIELPEPTTDEAIQIISGIKRNYEKFHGVKYTDRAIKETVLLSKRYITDRFLPDKAIDLLDEAGSIAENKSDKTIRAREIAEVLKDWTGIPVTTILKDEATRLLNIEKKLSDRVKGQSQAVHEVADAVSIASAGLQDVSKPIASFLFLGTTGVGKTEMAKALTEAMFDREDNYIRLDMSEFSGKDGVEKLIGKGDHKGVLTEAVKHQPYAVVLFDELEKARPEVWNLLLQILDDGRLTTGDNTKRLIDFKNTIIIMTTNVGSEFIKDIKDFKGTEEAKNKDRQFQKNVNAELITAFHRPEFINRIDHIIVFNVLDKPVIRVIARKRLAELRQKLNNQGYELHYQDEDKQDSKLIDYLADIGTDVDNGARPLARAIYNVITAPIAHIVLRFDRSNPRNFHTFFIDIKGKSADEIENSLIDERKVIFHARP</sequence>
<dbReference type="Gene3D" id="1.10.8.60">
    <property type="match status" value="2"/>
</dbReference>
<keyword evidence="1" id="KW-0677">Repeat</keyword>
<dbReference type="Proteomes" id="UP001302696">
    <property type="component" value="Chromosome"/>
</dbReference>
<evidence type="ECO:0000256" key="4">
    <source>
        <dbReference type="ARBA" id="ARBA00023186"/>
    </source>
</evidence>
<keyword evidence="3 8" id="KW-0067">ATP-binding</keyword>
<dbReference type="CDD" id="cd19499">
    <property type="entry name" value="RecA-like_ClpB_Hsp104-like"/>
    <property type="match status" value="1"/>
</dbReference>
<name>A0ABZ0Q2B3_9LACO</name>